<dbReference type="Pfam" id="PF00570">
    <property type="entry name" value="HRDC"/>
    <property type="match status" value="1"/>
</dbReference>
<dbReference type="InterPro" id="IPR010997">
    <property type="entry name" value="HRDC-like_sf"/>
</dbReference>
<dbReference type="InterPro" id="IPR002121">
    <property type="entry name" value="HRDC_dom"/>
</dbReference>
<dbReference type="PANTHER" id="PTHR47649">
    <property type="entry name" value="RIBONUCLEASE D"/>
    <property type="match status" value="1"/>
</dbReference>
<organism evidence="1 2">
    <name type="scientific">Corynebacterium diphtheriae</name>
    <dbReference type="NCBI Taxonomy" id="1717"/>
    <lineage>
        <taxon>Bacteria</taxon>
        <taxon>Bacillati</taxon>
        <taxon>Actinomycetota</taxon>
        <taxon>Actinomycetes</taxon>
        <taxon>Mycobacteriales</taxon>
        <taxon>Corynebacteriaceae</taxon>
        <taxon>Corynebacterium</taxon>
    </lineage>
</organism>
<dbReference type="CDD" id="cd06142">
    <property type="entry name" value="RNaseD_exo"/>
    <property type="match status" value="1"/>
</dbReference>
<dbReference type="OMA" id="TSGMHKV"/>
<dbReference type="Pfam" id="PF01612">
    <property type="entry name" value="DNA_pol_A_exo1"/>
    <property type="match status" value="1"/>
</dbReference>
<evidence type="ECO:0000313" key="2">
    <source>
        <dbReference type="Proteomes" id="UP000480222"/>
    </source>
</evidence>
<dbReference type="InterPro" id="IPR002562">
    <property type="entry name" value="3'-5'_exonuclease_dom"/>
</dbReference>
<dbReference type="SUPFAM" id="SSF47819">
    <property type="entry name" value="HRDC-like"/>
    <property type="match status" value="1"/>
</dbReference>
<dbReference type="GO" id="GO:0006139">
    <property type="term" value="P:nucleobase-containing compound metabolic process"/>
    <property type="evidence" value="ECO:0007669"/>
    <property type="project" value="InterPro"/>
</dbReference>
<sequence length="407" mass="46208">MALLVTQPSEGLPPLAATSRSIYEAAYQLSQGTGPFAIDTERAGAYRYDDRAYLLQIRREGSGTVLIDPEANRRLVTSVLGKVINNQPWIIHAAATDLPCLSELGFYPSTIFDTELAGRLAGLPRVNLASMLEERLEVTLKKAHGAEDWSRRPLPHSWLVYAALDVEKLIPLAESMKLLLEAHGKLEWHKQECAHLINTSSHGLDTQRSWQDMKGVSRLTRPRQLVVAEALWELRDDEARMKNTSVSRLLPDKVLISVAQRPPRNSQAALRASEIPKQYRKRIARWMPTINDVLESDPRTWPHTPQFDENQLPSKYVWEKIHPESLDDFEEVKNSIVEKALLLNLPAENLMQPHSVKELCWQLRDVPRPIAQDDVIECLMRLEARPWQIDNSASVITDTLNKIEHAS</sequence>
<dbReference type="PANTHER" id="PTHR47649:SF1">
    <property type="entry name" value="RIBONUCLEASE D"/>
    <property type="match status" value="1"/>
</dbReference>
<comment type="caution">
    <text evidence="1">The sequence shown here is derived from an EMBL/GenBank/DDBJ whole genome shotgun (WGS) entry which is preliminary data.</text>
</comment>
<dbReference type="Gene3D" id="3.30.420.10">
    <property type="entry name" value="Ribonuclease H-like superfamily/Ribonuclease H"/>
    <property type="match status" value="1"/>
</dbReference>
<dbReference type="GO" id="GO:0008408">
    <property type="term" value="F:3'-5' exonuclease activity"/>
    <property type="evidence" value="ECO:0007669"/>
    <property type="project" value="InterPro"/>
</dbReference>
<dbReference type="EMBL" id="CADDAV010000020">
    <property type="protein sequence ID" value="CAB0607998.1"/>
    <property type="molecule type" value="Genomic_DNA"/>
</dbReference>
<dbReference type="Gene3D" id="1.10.150.80">
    <property type="entry name" value="HRDC domain"/>
    <property type="match status" value="2"/>
</dbReference>
<reference evidence="1 2" key="1">
    <citation type="submission" date="2020-02" db="EMBL/GenBank/DDBJ databases">
        <authorList>
            <person name="Brisse S."/>
        </authorList>
    </citation>
    <scope>NUCLEOTIDE SEQUENCE [LARGE SCALE GENOMIC DNA]</scope>
    <source>
        <strain evidence="1">CIP107547</strain>
    </source>
</reference>
<dbReference type="GO" id="GO:0003676">
    <property type="term" value="F:nucleic acid binding"/>
    <property type="evidence" value="ECO:0007669"/>
    <property type="project" value="InterPro"/>
</dbReference>
<gene>
    <name evidence="1" type="ORF">CIP107547_01605</name>
</gene>
<dbReference type="InterPro" id="IPR041605">
    <property type="entry name" value="Exo_C"/>
</dbReference>
<dbReference type="Pfam" id="PF18305">
    <property type="entry name" value="DNA_pol_A_exoN"/>
    <property type="match status" value="1"/>
</dbReference>
<dbReference type="InterPro" id="IPR012337">
    <property type="entry name" value="RNaseH-like_sf"/>
</dbReference>
<dbReference type="GO" id="GO:0000166">
    <property type="term" value="F:nucleotide binding"/>
    <property type="evidence" value="ECO:0007669"/>
    <property type="project" value="InterPro"/>
</dbReference>
<dbReference type="SMART" id="SM00474">
    <property type="entry name" value="35EXOc"/>
    <property type="match status" value="1"/>
</dbReference>
<name>A0A811G4M4_CORDP</name>
<protein>
    <submittedName>
        <fullName evidence="1">Ribonuclease</fullName>
    </submittedName>
</protein>
<dbReference type="AlphaFoldDB" id="A0A811G4M4"/>
<proteinExistence type="predicted"/>
<dbReference type="SUPFAM" id="SSF53098">
    <property type="entry name" value="Ribonuclease H-like"/>
    <property type="match status" value="1"/>
</dbReference>
<dbReference type="InterPro" id="IPR044876">
    <property type="entry name" value="HRDC_dom_sf"/>
</dbReference>
<evidence type="ECO:0000313" key="1">
    <source>
        <dbReference type="EMBL" id="CAB0607998.1"/>
    </source>
</evidence>
<dbReference type="RefSeq" id="WP_014303499.1">
    <property type="nucleotide sequence ID" value="NZ_CASCJD010000001.1"/>
</dbReference>
<dbReference type="PROSITE" id="PS50967">
    <property type="entry name" value="HRDC"/>
    <property type="match status" value="1"/>
</dbReference>
<accession>A0A811G4M4</accession>
<dbReference type="Proteomes" id="UP000480222">
    <property type="component" value="Unassembled WGS sequence"/>
</dbReference>
<dbReference type="InterPro" id="IPR051086">
    <property type="entry name" value="RNase_D-like"/>
</dbReference>
<dbReference type="InterPro" id="IPR036397">
    <property type="entry name" value="RNaseH_sf"/>
</dbReference>